<dbReference type="Pfam" id="PF07730">
    <property type="entry name" value="HisKA_3"/>
    <property type="match status" value="1"/>
</dbReference>
<evidence type="ECO:0000256" key="12">
    <source>
        <dbReference type="ARBA" id="ARBA00023012"/>
    </source>
</evidence>
<keyword evidence="10 14" id="KW-0067">ATP-binding</keyword>
<evidence type="ECO:0000256" key="2">
    <source>
        <dbReference type="ARBA" id="ARBA00004429"/>
    </source>
</evidence>
<evidence type="ECO:0000256" key="14">
    <source>
        <dbReference type="PIRNR" id="PIRNR003167"/>
    </source>
</evidence>
<dbReference type="InterPro" id="IPR029095">
    <property type="entry name" value="NarX-like_N"/>
</dbReference>
<keyword evidence="19" id="KW-1185">Reference proteome</keyword>
<dbReference type="EMBL" id="LWID01000001">
    <property type="protein sequence ID" value="MDG6895197.1"/>
    <property type="molecule type" value="Genomic_DNA"/>
</dbReference>
<dbReference type="InterPro" id="IPR011712">
    <property type="entry name" value="Sig_transdc_His_kin_sub3_dim/P"/>
</dbReference>
<dbReference type="GO" id="GO:0000155">
    <property type="term" value="F:phosphorelay sensor kinase activity"/>
    <property type="evidence" value="ECO:0007669"/>
    <property type="project" value="UniProtKB-UniRule"/>
</dbReference>
<feature type="transmembrane region" description="Helical" evidence="15">
    <location>
        <begin position="12"/>
        <end position="34"/>
    </location>
</feature>
<dbReference type="InterPro" id="IPR003660">
    <property type="entry name" value="HAMP_dom"/>
</dbReference>
<dbReference type="SUPFAM" id="SSF55874">
    <property type="entry name" value="ATPase domain of HSP90 chaperone/DNA topoisomerase II/histidine kinase"/>
    <property type="match status" value="1"/>
</dbReference>
<accession>A0A9X4SI16</accession>
<dbReference type="PANTHER" id="PTHR24421:SF10">
    <property type="entry name" value="NITRATE_NITRITE SENSOR PROTEIN NARQ"/>
    <property type="match status" value="1"/>
</dbReference>
<keyword evidence="4 14" id="KW-0997">Cell inner membrane</keyword>
<name>A0A9X4SI16_9PAST</name>
<feature type="domain" description="Histidine kinase" evidence="16">
    <location>
        <begin position="367"/>
        <end position="562"/>
    </location>
</feature>
<comment type="catalytic activity">
    <reaction evidence="1 14">
        <text>ATP + protein L-histidine = ADP + protein N-phospho-L-histidine.</text>
        <dbReference type="EC" id="2.7.13.3"/>
    </reaction>
</comment>
<evidence type="ECO:0000256" key="1">
    <source>
        <dbReference type="ARBA" id="ARBA00000085"/>
    </source>
</evidence>
<dbReference type="PIRSF" id="PIRSF003167">
    <property type="entry name" value="STHK_NarX/NarQ"/>
    <property type="match status" value="1"/>
</dbReference>
<dbReference type="AlphaFoldDB" id="A0A9X4SI16"/>
<keyword evidence="5" id="KW-0597">Phosphoprotein</keyword>
<keyword evidence="7 15" id="KW-0812">Transmembrane</keyword>
<dbReference type="EC" id="2.7.13.3" evidence="14"/>
<dbReference type="PROSITE" id="PS50109">
    <property type="entry name" value="HIS_KIN"/>
    <property type="match status" value="1"/>
</dbReference>
<protein>
    <recommendedName>
        <fullName evidence="14">Sensor protein</fullName>
        <ecNumber evidence="14">2.7.13.3</ecNumber>
    </recommendedName>
</protein>
<feature type="transmembrane region" description="Helical" evidence="15">
    <location>
        <begin position="148"/>
        <end position="171"/>
    </location>
</feature>
<evidence type="ECO:0000256" key="11">
    <source>
        <dbReference type="ARBA" id="ARBA00022989"/>
    </source>
</evidence>
<keyword evidence="6 14" id="KW-0808">Transferase</keyword>
<dbReference type="Pfam" id="PF13675">
    <property type="entry name" value="PilJ"/>
    <property type="match status" value="1"/>
</dbReference>
<dbReference type="InterPro" id="IPR005467">
    <property type="entry name" value="His_kinase_dom"/>
</dbReference>
<dbReference type="GO" id="GO:0046983">
    <property type="term" value="F:protein dimerization activity"/>
    <property type="evidence" value="ECO:0007669"/>
    <property type="project" value="UniProtKB-UniRule"/>
</dbReference>
<dbReference type="Gene3D" id="1.20.5.1930">
    <property type="match status" value="1"/>
</dbReference>
<dbReference type="InterPro" id="IPR042295">
    <property type="entry name" value="NarX-like_N_sf"/>
</dbReference>
<dbReference type="PROSITE" id="PS50885">
    <property type="entry name" value="HAMP"/>
    <property type="match status" value="1"/>
</dbReference>
<evidence type="ECO:0000313" key="18">
    <source>
        <dbReference type="EMBL" id="MDG6895197.1"/>
    </source>
</evidence>
<evidence type="ECO:0000256" key="6">
    <source>
        <dbReference type="ARBA" id="ARBA00022679"/>
    </source>
</evidence>
<keyword evidence="8 14" id="KW-0547">Nucleotide-binding</keyword>
<dbReference type="InterPro" id="IPR016380">
    <property type="entry name" value="Sig_transdc_His_kin_NarX/NarQ"/>
</dbReference>
<keyword evidence="9 14" id="KW-0418">Kinase</keyword>
<evidence type="ECO:0000259" key="16">
    <source>
        <dbReference type="PROSITE" id="PS50109"/>
    </source>
</evidence>
<evidence type="ECO:0000259" key="17">
    <source>
        <dbReference type="PROSITE" id="PS50885"/>
    </source>
</evidence>
<dbReference type="GO" id="GO:0005524">
    <property type="term" value="F:ATP binding"/>
    <property type="evidence" value="ECO:0007669"/>
    <property type="project" value="UniProtKB-UniRule"/>
</dbReference>
<evidence type="ECO:0000256" key="4">
    <source>
        <dbReference type="ARBA" id="ARBA00022519"/>
    </source>
</evidence>
<keyword evidence="3 14" id="KW-1003">Cell membrane</keyword>
<dbReference type="Pfam" id="PF02518">
    <property type="entry name" value="HATPase_c"/>
    <property type="match status" value="1"/>
</dbReference>
<dbReference type="InterPro" id="IPR036890">
    <property type="entry name" value="HATPase_C_sf"/>
</dbReference>
<proteinExistence type="predicted"/>
<gene>
    <name evidence="18" type="ORF">A6A20_06100</name>
</gene>
<evidence type="ECO:0000256" key="13">
    <source>
        <dbReference type="ARBA" id="ARBA00023136"/>
    </source>
</evidence>
<keyword evidence="11 15" id="KW-1133">Transmembrane helix</keyword>
<dbReference type="InterPro" id="IPR003594">
    <property type="entry name" value="HATPase_dom"/>
</dbReference>
<dbReference type="CDD" id="cd16917">
    <property type="entry name" value="HATPase_UhpB-NarQ-NarX-like"/>
    <property type="match status" value="1"/>
</dbReference>
<evidence type="ECO:0000256" key="9">
    <source>
        <dbReference type="ARBA" id="ARBA00022777"/>
    </source>
</evidence>
<dbReference type="GO" id="GO:0005886">
    <property type="term" value="C:plasma membrane"/>
    <property type="evidence" value="ECO:0007669"/>
    <property type="project" value="UniProtKB-SubCell"/>
</dbReference>
<reference evidence="18" key="1">
    <citation type="submission" date="2016-03" db="EMBL/GenBank/DDBJ databases">
        <title>Co-evolution between Pasteurellaceae and their hosts.</title>
        <authorList>
            <person name="Hansen M.J."/>
            <person name="Bojesen A.M."/>
            <person name="Planet P."/>
        </authorList>
    </citation>
    <scope>NUCLEOTIDE SEQUENCE</scope>
    <source>
        <strain evidence="18">146/S8/89</strain>
    </source>
</reference>
<dbReference type="CDD" id="cd22899">
    <property type="entry name" value="NarQ_sensor"/>
    <property type="match status" value="1"/>
</dbReference>
<dbReference type="Gene3D" id="3.30.565.10">
    <property type="entry name" value="Histidine kinase-like ATPase, C-terminal domain"/>
    <property type="match status" value="1"/>
</dbReference>
<evidence type="ECO:0000256" key="8">
    <source>
        <dbReference type="ARBA" id="ARBA00022741"/>
    </source>
</evidence>
<evidence type="ECO:0000256" key="15">
    <source>
        <dbReference type="SAM" id="Phobius"/>
    </source>
</evidence>
<dbReference type="CDD" id="cd06225">
    <property type="entry name" value="HAMP"/>
    <property type="match status" value="1"/>
</dbReference>
<comment type="subcellular location">
    <subcellularLocation>
        <location evidence="2">Cell inner membrane</location>
        <topology evidence="2">Multi-pass membrane protein</topology>
    </subcellularLocation>
</comment>
<evidence type="ECO:0000313" key="19">
    <source>
        <dbReference type="Proteomes" id="UP001155500"/>
    </source>
</evidence>
<dbReference type="SMART" id="SM00387">
    <property type="entry name" value="HATPase_c"/>
    <property type="match status" value="1"/>
</dbReference>
<dbReference type="NCBIfam" id="NF008184">
    <property type="entry name" value="PRK10935.1"/>
    <property type="match status" value="1"/>
</dbReference>
<dbReference type="Proteomes" id="UP001155500">
    <property type="component" value="Unassembled WGS sequence"/>
</dbReference>
<evidence type="ECO:0000256" key="3">
    <source>
        <dbReference type="ARBA" id="ARBA00022475"/>
    </source>
</evidence>
<evidence type="ECO:0000256" key="5">
    <source>
        <dbReference type="ARBA" id="ARBA00022553"/>
    </source>
</evidence>
<dbReference type="RefSeq" id="WP_279572620.1">
    <property type="nucleotide sequence ID" value="NZ_LWID01000001.1"/>
</dbReference>
<keyword evidence="12 14" id="KW-0902">Two-component regulatory system</keyword>
<evidence type="ECO:0000256" key="7">
    <source>
        <dbReference type="ARBA" id="ARBA00022692"/>
    </source>
</evidence>
<comment type="caution">
    <text evidence="18">The sequence shown here is derived from an EMBL/GenBank/DDBJ whole genome shotgun (WGS) entry which is preliminary data.</text>
</comment>
<dbReference type="InterPro" id="IPR050482">
    <property type="entry name" value="Sensor_HK_TwoCompSys"/>
</dbReference>
<dbReference type="PANTHER" id="PTHR24421">
    <property type="entry name" value="NITRATE/NITRITE SENSOR PROTEIN NARX-RELATED"/>
    <property type="match status" value="1"/>
</dbReference>
<feature type="domain" description="HAMP" evidence="17">
    <location>
        <begin position="175"/>
        <end position="228"/>
    </location>
</feature>
<evidence type="ECO:0000256" key="10">
    <source>
        <dbReference type="ARBA" id="ARBA00022840"/>
    </source>
</evidence>
<keyword evidence="13 14" id="KW-0472">Membrane</keyword>
<sequence length="562" mass="64432">MNIKHSVSTRIANYLFIIIVFAGIITSLSLAIMASNKSDAELINVSGSLRMQSYRLIYTMQYAPSQVEQDLRRYRLSLHSQALVELNNHFLVSDNVKQAYRNLIQRWQVMEHYVRSDNQTAYRANIAHYVDQVDQFVYALQQYAEKKLIIVVAIICLSMLWIVAMVSYVIFYTRKQVVIPLHQLAKASGQVQMGIFNHVKLNTEKDDELGMLARVFTKMASDLHKLYYSLEQQVDEKTKKLSQFNRTLSTLYDCSQQLSSHELNQNLLKQVLSQVYANEHLRYLDIEIYQQQQLTCQLGKLVTDYPCQSAPIMVEEECLGELRWQAGFPCPDHRTIQNIAQMLGRALYVSQTQRQQQQLLLMEERAIIARELHDSLAQVLSFLQIQLTLLKHNCKENSEQAQKQRLTIINEFEQALRDGYIQLRELLATFRLTIQEANLTLALEQVIASLQSQTEIAIHLACSLPSQTFNAQQQVHALQIVREAILNAIKHSQGSEIRVIAHTNDDGEREIMVIDNGIGIASLQEPDGHYGLNIMQERAAQLKANLTIYRAAQGGTVVRIRL</sequence>
<organism evidence="18 19">
    <name type="scientific">Volucribacter amazonae</name>
    <dbReference type="NCBI Taxonomy" id="256731"/>
    <lineage>
        <taxon>Bacteria</taxon>
        <taxon>Pseudomonadati</taxon>
        <taxon>Pseudomonadota</taxon>
        <taxon>Gammaproteobacteria</taxon>
        <taxon>Pasteurellales</taxon>
        <taxon>Pasteurellaceae</taxon>
        <taxon>Volucribacter</taxon>
    </lineage>
</organism>
<dbReference type="Gene3D" id="1.20.120.960">
    <property type="entry name" value="Histidine kinase NarX, sensor domain"/>
    <property type="match status" value="1"/>
</dbReference>